<proteinExistence type="predicted"/>
<evidence type="ECO:0000313" key="1">
    <source>
        <dbReference type="EMBL" id="GLR20058.1"/>
    </source>
</evidence>
<dbReference type="RefSeq" id="WP_235293578.1">
    <property type="nucleotide sequence ID" value="NZ_BSOH01000037.1"/>
</dbReference>
<protein>
    <recommendedName>
        <fullName evidence="3">DUF4340 domain-containing protein</fullName>
    </recommendedName>
</protein>
<reference evidence="1" key="1">
    <citation type="journal article" date="2014" name="Int. J. Syst. Evol. Microbiol.">
        <title>Complete genome sequence of Corynebacterium casei LMG S-19264T (=DSM 44701T), isolated from a smear-ripened cheese.</title>
        <authorList>
            <consortium name="US DOE Joint Genome Institute (JGI-PGF)"/>
            <person name="Walter F."/>
            <person name="Albersmeier A."/>
            <person name="Kalinowski J."/>
            <person name="Ruckert C."/>
        </authorList>
    </citation>
    <scope>NUCLEOTIDE SEQUENCE</scope>
    <source>
        <strain evidence="1">NBRC 108769</strain>
    </source>
</reference>
<reference evidence="1" key="2">
    <citation type="submission" date="2023-01" db="EMBL/GenBank/DDBJ databases">
        <title>Draft genome sequence of Portibacter lacus strain NBRC 108769.</title>
        <authorList>
            <person name="Sun Q."/>
            <person name="Mori K."/>
        </authorList>
    </citation>
    <scope>NUCLEOTIDE SEQUENCE</scope>
    <source>
        <strain evidence="1">NBRC 108769</strain>
    </source>
</reference>
<dbReference type="EMBL" id="BSOH01000037">
    <property type="protein sequence ID" value="GLR20058.1"/>
    <property type="molecule type" value="Genomic_DNA"/>
</dbReference>
<gene>
    <name evidence="1" type="ORF">GCM10007940_46740</name>
</gene>
<keyword evidence="2" id="KW-1185">Reference proteome</keyword>
<evidence type="ECO:0008006" key="3">
    <source>
        <dbReference type="Google" id="ProtNLM"/>
    </source>
</evidence>
<accession>A0AA37SYJ9</accession>
<sequence length="338" mass="38699">MGNKRTLLLLGLLVVLCGFGYYMYKNTSNTSSTIDTRDRKFAVEEEEDIAKILIAQRNGKQVILEKKDGKWFDKDGELIHPNVMGNLLDVLTGIELKYIPPRSAYDNMMKAVGRIGIKVEIYDKTGKLLKGYQVGGTTAGELGTVFLMDGYTQPYVLSLPNFEGSLRGRFLINDIDQIKDRTVFSYTASDIKEINILYPKDRKQSFKLLRNPSGEYDLQPYAKGGYKISGDIKPGAIENFIRSFQDVDAEAFENDHVLKDSIQALMPLVEISVTDIKDVTKSVKLYPFIDIFNPEINTRIVDEDKRIERYFADCSWGEFMIVQDLLFSKVLWRYEEFY</sequence>
<dbReference type="AlphaFoldDB" id="A0AA37SYJ9"/>
<organism evidence="1 2">
    <name type="scientific">Portibacter lacus</name>
    <dbReference type="NCBI Taxonomy" id="1099794"/>
    <lineage>
        <taxon>Bacteria</taxon>
        <taxon>Pseudomonadati</taxon>
        <taxon>Bacteroidota</taxon>
        <taxon>Saprospiria</taxon>
        <taxon>Saprospirales</taxon>
        <taxon>Haliscomenobacteraceae</taxon>
        <taxon>Portibacter</taxon>
    </lineage>
</organism>
<name>A0AA37SYJ9_9BACT</name>
<dbReference type="Proteomes" id="UP001156666">
    <property type="component" value="Unassembled WGS sequence"/>
</dbReference>
<comment type="caution">
    <text evidence="1">The sequence shown here is derived from an EMBL/GenBank/DDBJ whole genome shotgun (WGS) entry which is preliminary data.</text>
</comment>
<evidence type="ECO:0000313" key="2">
    <source>
        <dbReference type="Proteomes" id="UP001156666"/>
    </source>
</evidence>